<dbReference type="AlphaFoldDB" id="A0A1B9BZG7"/>
<dbReference type="RefSeq" id="WP_065413109.1">
    <property type="nucleotide sequence ID" value="NZ_MASQ01000078.1"/>
</dbReference>
<dbReference type="EMBL" id="MASQ01000078">
    <property type="protein sequence ID" value="OCB03098.1"/>
    <property type="molecule type" value="Genomic_DNA"/>
</dbReference>
<sequence length="122" mass="13185">MTKGIDITRTFEDLQRCELNSMLSRAVDVLFIEPDRAVLVVTPVDEPLLAAHRAYNLIFNGVSHPGTVLIGGCMASPESYQDGLAGSLFGGIWLSGSSDDLDGGALFAFIAPHYKNYMDSMT</sequence>
<gene>
    <name evidence="1" type="ORF">BBC27_09625</name>
</gene>
<proteinExistence type="predicted"/>
<protein>
    <submittedName>
        <fullName evidence="1">Uncharacterized protein</fullName>
    </submittedName>
</protein>
<name>A0A1B9BZG7_9PROT</name>
<accession>A0A1B9BZG7</accession>
<evidence type="ECO:0000313" key="1">
    <source>
        <dbReference type="EMBL" id="OCB03098.1"/>
    </source>
</evidence>
<dbReference type="Proteomes" id="UP000093129">
    <property type="component" value="Unassembled WGS sequence"/>
</dbReference>
<organism evidence="1 2">
    <name type="scientific">Acidithiobacillus ferrivorans</name>
    <dbReference type="NCBI Taxonomy" id="160808"/>
    <lineage>
        <taxon>Bacteria</taxon>
        <taxon>Pseudomonadati</taxon>
        <taxon>Pseudomonadota</taxon>
        <taxon>Acidithiobacillia</taxon>
        <taxon>Acidithiobacillales</taxon>
        <taxon>Acidithiobacillaceae</taxon>
        <taxon>Acidithiobacillus</taxon>
    </lineage>
</organism>
<evidence type="ECO:0000313" key="2">
    <source>
        <dbReference type="Proteomes" id="UP000093129"/>
    </source>
</evidence>
<comment type="caution">
    <text evidence="1">The sequence shown here is derived from an EMBL/GenBank/DDBJ whole genome shotgun (WGS) entry which is preliminary data.</text>
</comment>
<reference evidence="1 2" key="1">
    <citation type="submission" date="2016-07" db="EMBL/GenBank/DDBJ databases">
        <title>Draft genome of a psychrotolerant acidophile Acidithiobacillus ferrivorans strain YL15.</title>
        <authorList>
            <person name="Peng T."/>
            <person name="Ma L."/>
            <person name="Nan M."/>
            <person name="An N."/>
            <person name="Wang M."/>
            <person name="Qiu G."/>
            <person name="Zeng W."/>
        </authorList>
    </citation>
    <scope>NUCLEOTIDE SEQUENCE [LARGE SCALE GENOMIC DNA]</scope>
    <source>
        <strain evidence="1 2">YL15</strain>
    </source>
</reference>